<organism evidence="2 3">
    <name type="scientific">Mucilaginibacter glaciei</name>
    <dbReference type="NCBI Taxonomy" id="2772109"/>
    <lineage>
        <taxon>Bacteria</taxon>
        <taxon>Pseudomonadati</taxon>
        <taxon>Bacteroidota</taxon>
        <taxon>Sphingobacteriia</taxon>
        <taxon>Sphingobacteriales</taxon>
        <taxon>Sphingobacteriaceae</taxon>
        <taxon>Mucilaginibacter</taxon>
    </lineage>
</organism>
<proteinExistence type="predicted"/>
<name>A0A926NNQ4_9SPHI</name>
<keyword evidence="3" id="KW-1185">Reference proteome</keyword>
<accession>A0A926NNQ4</accession>
<keyword evidence="1" id="KW-1133">Transmembrane helix</keyword>
<protein>
    <submittedName>
        <fullName evidence="2">Uncharacterized protein</fullName>
    </submittedName>
</protein>
<gene>
    <name evidence="2" type="ORF">IDJ76_20390</name>
</gene>
<feature type="transmembrane region" description="Helical" evidence="1">
    <location>
        <begin position="128"/>
        <end position="151"/>
    </location>
</feature>
<dbReference type="AlphaFoldDB" id="A0A926NNQ4"/>
<reference evidence="2" key="1">
    <citation type="submission" date="2020-09" db="EMBL/GenBank/DDBJ databases">
        <title>Novel species of Mucilaginibacter isolated from a glacier on the Tibetan Plateau.</title>
        <authorList>
            <person name="Liu Q."/>
            <person name="Xin Y.-H."/>
        </authorList>
    </citation>
    <scope>NUCLEOTIDE SEQUENCE</scope>
    <source>
        <strain evidence="2">ZB1P21</strain>
    </source>
</reference>
<feature type="transmembrane region" description="Helical" evidence="1">
    <location>
        <begin position="44"/>
        <end position="64"/>
    </location>
</feature>
<sequence length="205" mass="23322">MQTKQHTGRHVNPVIDPKKLVFNADNKKEFLLLLKKREDQVQGMLLWCSIIVLVSYVAVVISIIKYYTSLTSGHPGYLVALLTVIMALLGWFIWLQYRCTTYQPSASAMVMKELLKFKAHVATRQLKLLITYIIGYSLIVAGSCFLCWWYVEGGPQKIIEATAPISIMVYAAGLFLLMKLAFKRRTYLNYIGSIDKSIIDGFSKQ</sequence>
<feature type="transmembrane region" description="Helical" evidence="1">
    <location>
        <begin position="163"/>
        <end position="182"/>
    </location>
</feature>
<keyword evidence="1" id="KW-0812">Transmembrane</keyword>
<comment type="caution">
    <text evidence="2">The sequence shown here is derived from an EMBL/GenBank/DDBJ whole genome shotgun (WGS) entry which is preliminary data.</text>
</comment>
<dbReference type="Proteomes" id="UP000619078">
    <property type="component" value="Unassembled WGS sequence"/>
</dbReference>
<evidence type="ECO:0000313" key="3">
    <source>
        <dbReference type="Proteomes" id="UP000619078"/>
    </source>
</evidence>
<evidence type="ECO:0000256" key="1">
    <source>
        <dbReference type="SAM" id="Phobius"/>
    </source>
</evidence>
<evidence type="ECO:0000313" key="2">
    <source>
        <dbReference type="EMBL" id="MBD1395474.1"/>
    </source>
</evidence>
<dbReference type="EMBL" id="JACWMX010000013">
    <property type="protein sequence ID" value="MBD1395474.1"/>
    <property type="molecule type" value="Genomic_DNA"/>
</dbReference>
<dbReference type="RefSeq" id="WP_191166175.1">
    <property type="nucleotide sequence ID" value="NZ_JACWMX010000013.1"/>
</dbReference>
<feature type="transmembrane region" description="Helical" evidence="1">
    <location>
        <begin position="76"/>
        <end position="95"/>
    </location>
</feature>
<keyword evidence="1" id="KW-0472">Membrane</keyword>